<sequence length="455" mass="49805">MTTRSSDGEPACPVPAGLPRLYGPTPDTGRDSLWDELRERHGPVAAVELEPGVRVWLLLGYHENLTVLQSPHLFSRDTRRWREVVEGRVEPSATRPALSWRPNALYADDAEHTRLRAPIVAALSRVDMAATAREVRRIADDLIDAFIADGEADLIGGFADPLPVLVLNRLYGLPDGYGHMLGDLTRVVFGDDARRAGEAVVRTQQYFAGLVARKRRSPGNDLASWMLEHANGLTDHEVAHQAALINNAGHQPTTHLIGNTMHTLLTDERIRAAHADARLSVRELLDHVMWTDTPFQVLPARFALQDVRIGNAEVRTGDALLIGFDPAHRDPAVRRGREETGVVSGARAHLMFGAGPHACPARELARMIAATGVSALHERLAGLRPAMDPVLLRRVPSPFVRGLAALPVEFTPGAPRPRPAPAADPFPAADSGQEPRTGSDDPLGRLFAWWRSLRR</sequence>
<dbReference type="PANTHER" id="PTHR46696:SF1">
    <property type="entry name" value="CYTOCHROME P450 YJIB-RELATED"/>
    <property type="match status" value="1"/>
</dbReference>
<dbReference type="InterPro" id="IPR017972">
    <property type="entry name" value="Cyt_P450_CS"/>
</dbReference>
<name>A0ABX8BPB6_9ACTN</name>
<dbReference type="Proteomes" id="UP000676079">
    <property type="component" value="Chromosome"/>
</dbReference>
<dbReference type="InterPro" id="IPR036396">
    <property type="entry name" value="Cyt_P450_sf"/>
</dbReference>
<dbReference type="EMBL" id="CP074133">
    <property type="protein sequence ID" value="QUX22588.1"/>
    <property type="molecule type" value="Genomic_DNA"/>
</dbReference>
<dbReference type="SUPFAM" id="SSF48264">
    <property type="entry name" value="Cytochrome P450"/>
    <property type="match status" value="1"/>
</dbReference>
<keyword evidence="4" id="KW-1185">Reference proteome</keyword>
<dbReference type="PRINTS" id="PR00359">
    <property type="entry name" value="BP450"/>
</dbReference>
<protein>
    <submittedName>
        <fullName evidence="3">Cytochrome P450</fullName>
    </submittedName>
</protein>
<dbReference type="PROSITE" id="PS00086">
    <property type="entry name" value="CYTOCHROME_P450"/>
    <property type="match status" value="1"/>
</dbReference>
<dbReference type="Gene3D" id="1.10.630.10">
    <property type="entry name" value="Cytochrome P450"/>
    <property type="match status" value="1"/>
</dbReference>
<evidence type="ECO:0000313" key="4">
    <source>
        <dbReference type="Proteomes" id="UP000676079"/>
    </source>
</evidence>
<accession>A0ABX8BPB6</accession>
<evidence type="ECO:0000256" key="2">
    <source>
        <dbReference type="SAM" id="MobiDB-lite"/>
    </source>
</evidence>
<organism evidence="3 4">
    <name type="scientific">Nocardiopsis changdeensis</name>
    <dbReference type="NCBI Taxonomy" id="2831969"/>
    <lineage>
        <taxon>Bacteria</taxon>
        <taxon>Bacillati</taxon>
        <taxon>Actinomycetota</taxon>
        <taxon>Actinomycetes</taxon>
        <taxon>Streptosporangiales</taxon>
        <taxon>Nocardiopsidaceae</taxon>
        <taxon>Nocardiopsis</taxon>
    </lineage>
</organism>
<evidence type="ECO:0000313" key="3">
    <source>
        <dbReference type="EMBL" id="QUX22588.1"/>
    </source>
</evidence>
<dbReference type="InterPro" id="IPR002397">
    <property type="entry name" value="Cyt_P450_B"/>
</dbReference>
<feature type="compositionally biased region" description="Pro residues" evidence="2">
    <location>
        <begin position="414"/>
        <end position="424"/>
    </location>
</feature>
<feature type="region of interest" description="Disordered" evidence="2">
    <location>
        <begin position="1"/>
        <end position="25"/>
    </location>
</feature>
<dbReference type="RefSeq" id="WP_220563803.1">
    <property type="nucleotide sequence ID" value="NZ_CP074133.1"/>
</dbReference>
<evidence type="ECO:0000256" key="1">
    <source>
        <dbReference type="ARBA" id="ARBA00010617"/>
    </source>
</evidence>
<proteinExistence type="inferred from homology"/>
<gene>
    <name evidence="3" type="ORF">KGD84_30555</name>
</gene>
<feature type="region of interest" description="Disordered" evidence="2">
    <location>
        <begin position="410"/>
        <end position="443"/>
    </location>
</feature>
<dbReference type="PANTHER" id="PTHR46696">
    <property type="entry name" value="P450, PUTATIVE (EUROFUNG)-RELATED"/>
    <property type="match status" value="1"/>
</dbReference>
<reference evidence="3 4" key="1">
    <citation type="submission" date="2021-05" db="EMBL/GenBank/DDBJ databases">
        <title>Direct Submission.</title>
        <authorList>
            <person name="Li K."/>
            <person name="Gao J."/>
        </authorList>
    </citation>
    <scope>NUCLEOTIDE SEQUENCE [LARGE SCALE GENOMIC DNA]</scope>
    <source>
        <strain evidence="3 4">Mg02</strain>
    </source>
</reference>
<comment type="similarity">
    <text evidence="1">Belongs to the cytochrome P450 family.</text>
</comment>